<dbReference type="Proteomes" id="UP000449710">
    <property type="component" value="Unassembled WGS sequence"/>
</dbReference>
<dbReference type="Gene3D" id="3.20.20.80">
    <property type="entry name" value="Glycosidases"/>
    <property type="match status" value="2"/>
</dbReference>
<evidence type="ECO:0000313" key="3">
    <source>
        <dbReference type="Proteomes" id="UP000449710"/>
    </source>
</evidence>
<dbReference type="SUPFAM" id="SSF51445">
    <property type="entry name" value="(Trans)glycosidases"/>
    <property type="match status" value="1"/>
</dbReference>
<dbReference type="Pfam" id="PF00128">
    <property type="entry name" value="Alpha-amylase"/>
    <property type="match status" value="2"/>
</dbReference>
<dbReference type="GO" id="GO:0005975">
    <property type="term" value="P:carbohydrate metabolic process"/>
    <property type="evidence" value="ECO:0007669"/>
    <property type="project" value="InterPro"/>
</dbReference>
<organism evidence="2 3">
    <name type="scientific">Isachenkonia alkalipeptolytica</name>
    <dbReference type="NCBI Taxonomy" id="2565777"/>
    <lineage>
        <taxon>Bacteria</taxon>
        <taxon>Bacillati</taxon>
        <taxon>Bacillota</taxon>
        <taxon>Clostridia</taxon>
        <taxon>Eubacteriales</taxon>
        <taxon>Clostridiaceae</taxon>
        <taxon>Isachenkonia</taxon>
    </lineage>
</organism>
<sequence>MPKNHKPLFLYVLLFIFTIILLSGCSDSDSESASEDYQVINSPDFSYDNATVYFAMTDRFYDGNSDNNHSYGRESVDALGNDIATFHGGDYAGLTKKLEEGYFQDLGVDVLWVSAPYEQAHGYIGGGNRGDFAHYGFHGYYALDWTMMDRNFGTVEEFRTFINTAHEQEIRVFLDVVMNHVGYPNLQDMLDYNYGGLSPSLEDPKDLLPGEGEDFHKWTEAVDWEDPAAWENWWGDWVRADLPGYHPPGDTVYTQNLYGLPDIRTEVEKDLGLPPILETKWEIEEDSEYEEWIVPGASDLRRDLEIPPADYISKWLAAWVEEFGINGFRIDTAKHVEIERWEELKERSNEALQTFRSENPELPGATFEEDFFFLGEVWGHGLNRNHYYDRGFDALINFTFQGERRDGPAYALERMPRIFENYSEAINRVEDFTVLSYLSQHDTSLYPRDRLEEGGTYLMLLPGMVKIFYGDEVAREAGDGGSDATMGTRSSMDWDNLDEDLLHHFQKLGQFRSRNPAVGAGYHTTLSTEPFVFTRVSPGNHQHNRVMVSLGEEGSVTLPVGELFEEGELLREAYQNKVYTVEGETLDVDAGDKGIVLLEVVEKLE</sequence>
<reference evidence="2 3" key="1">
    <citation type="submission" date="2019-04" db="EMBL/GenBank/DDBJ databases">
        <title>Isachenkonia alkalipeptolytica gen. nov. sp. nov. a new anaerobic, alkiliphilic organothrophic bacterium capable to reduce synthesized ferrihydrite isolated from a soda lake.</title>
        <authorList>
            <person name="Toshchakov S.V."/>
            <person name="Zavarzina D.G."/>
            <person name="Zhilina T.N."/>
            <person name="Kostrikina N.A."/>
            <person name="Kublanov I.V."/>
        </authorList>
    </citation>
    <scope>NUCLEOTIDE SEQUENCE [LARGE SCALE GENOMIC DNA]</scope>
    <source>
        <strain evidence="2 3">Z-1701</strain>
    </source>
</reference>
<accession>A0AA44BDC1</accession>
<proteinExistence type="predicted"/>
<name>A0AA44BDC1_9CLOT</name>
<feature type="domain" description="Glycosyl hydrolase family 13 catalytic" evidence="1">
    <location>
        <begin position="54"/>
        <end position="512"/>
    </location>
</feature>
<protein>
    <submittedName>
        <fullName evidence="2">Alpha-amylase</fullName>
    </submittedName>
</protein>
<dbReference type="PROSITE" id="PS51257">
    <property type="entry name" value="PROKAR_LIPOPROTEIN"/>
    <property type="match status" value="1"/>
</dbReference>
<evidence type="ECO:0000259" key="1">
    <source>
        <dbReference type="SMART" id="SM00642"/>
    </source>
</evidence>
<keyword evidence="3" id="KW-1185">Reference proteome</keyword>
<dbReference type="InterPro" id="IPR006047">
    <property type="entry name" value="GH13_cat_dom"/>
</dbReference>
<gene>
    <name evidence="2" type="ORF">ISALK_04770</name>
</gene>
<dbReference type="EMBL" id="SUMG01000004">
    <property type="protein sequence ID" value="NBG87807.1"/>
    <property type="molecule type" value="Genomic_DNA"/>
</dbReference>
<evidence type="ECO:0000313" key="2">
    <source>
        <dbReference type="EMBL" id="NBG87807.1"/>
    </source>
</evidence>
<dbReference type="InterPro" id="IPR017853">
    <property type="entry name" value="GH"/>
</dbReference>
<comment type="caution">
    <text evidence="2">The sequence shown here is derived from an EMBL/GenBank/DDBJ whole genome shotgun (WGS) entry which is preliminary data.</text>
</comment>
<dbReference type="SMART" id="SM00642">
    <property type="entry name" value="Aamy"/>
    <property type="match status" value="1"/>
</dbReference>
<dbReference type="AlphaFoldDB" id="A0AA44BDC1"/>
<dbReference type="RefSeq" id="WP_160719649.1">
    <property type="nucleotide sequence ID" value="NZ_SUMG01000004.1"/>
</dbReference>
<dbReference type="PANTHER" id="PTHR10357">
    <property type="entry name" value="ALPHA-AMYLASE FAMILY MEMBER"/>
    <property type="match status" value="1"/>
</dbReference>
<dbReference type="PANTHER" id="PTHR10357:SF209">
    <property type="entry name" value="PERIPLASMIC ALPHA-AMYLASE"/>
    <property type="match status" value="1"/>
</dbReference>